<dbReference type="InterPro" id="IPR033690">
    <property type="entry name" value="Adenylat_kinase_CS"/>
</dbReference>
<dbReference type="GO" id="GO:0019205">
    <property type="term" value="F:nucleobase-containing compound kinase activity"/>
    <property type="evidence" value="ECO:0007669"/>
    <property type="project" value="InterPro"/>
</dbReference>
<keyword evidence="3 5" id="KW-0418">Kinase</keyword>
<dbReference type="PANTHER" id="PTHR23359">
    <property type="entry name" value="NUCLEOTIDE KINASE"/>
    <property type="match status" value="1"/>
</dbReference>
<dbReference type="EMBL" id="JANCYW010000012">
    <property type="protein sequence ID" value="KAK4537431.1"/>
    <property type="molecule type" value="Genomic_DNA"/>
</dbReference>
<dbReference type="AlphaFoldDB" id="A0AAV9IZF4"/>
<evidence type="ECO:0000313" key="8">
    <source>
        <dbReference type="Proteomes" id="UP001301350"/>
    </source>
</evidence>
<evidence type="ECO:0000256" key="1">
    <source>
        <dbReference type="ARBA" id="ARBA00022679"/>
    </source>
</evidence>
<dbReference type="Gene3D" id="3.40.50.300">
    <property type="entry name" value="P-loop containing nucleotide triphosphate hydrolases"/>
    <property type="match status" value="1"/>
</dbReference>
<evidence type="ECO:0000259" key="6">
    <source>
        <dbReference type="SMART" id="SM00562"/>
    </source>
</evidence>
<proteinExistence type="inferred from homology"/>
<evidence type="ECO:0000256" key="4">
    <source>
        <dbReference type="PROSITE-ProRule" id="PRU00706"/>
    </source>
</evidence>
<evidence type="ECO:0000256" key="5">
    <source>
        <dbReference type="RuleBase" id="RU003330"/>
    </source>
</evidence>
<dbReference type="GO" id="GO:0006139">
    <property type="term" value="P:nucleobase-containing compound metabolic process"/>
    <property type="evidence" value="ECO:0007669"/>
    <property type="project" value="InterPro"/>
</dbReference>
<evidence type="ECO:0000256" key="2">
    <source>
        <dbReference type="ARBA" id="ARBA00022741"/>
    </source>
</evidence>
<comment type="caution">
    <text evidence="7">The sequence shown here is derived from an EMBL/GenBank/DDBJ whole genome shotgun (WGS) entry which is preliminary data.</text>
</comment>
<accession>A0AAV9IZF4</accession>
<dbReference type="InterPro" id="IPR027417">
    <property type="entry name" value="P-loop_NTPase"/>
</dbReference>
<dbReference type="SUPFAM" id="SSF52540">
    <property type="entry name" value="P-loop containing nucleoside triphosphate hydrolases"/>
    <property type="match status" value="1"/>
</dbReference>
<dbReference type="SMART" id="SM00562">
    <property type="entry name" value="NDK"/>
    <property type="match status" value="1"/>
</dbReference>
<comment type="caution">
    <text evidence="4">Lacks conserved residue(s) required for the propagation of feature annotation.</text>
</comment>
<keyword evidence="8" id="KW-1185">Reference proteome</keyword>
<dbReference type="Proteomes" id="UP001301350">
    <property type="component" value="Unassembled WGS sequence"/>
</dbReference>
<dbReference type="Pfam" id="PF00406">
    <property type="entry name" value="ADK"/>
    <property type="match status" value="1"/>
</dbReference>
<dbReference type="Gene3D" id="3.30.70.141">
    <property type="entry name" value="Nucleoside diphosphate kinase-like domain"/>
    <property type="match status" value="1"/>
</dbReference>
<dbReference type="Pfam" id="PF00334">
    <property type="entry name" value="NDK"/>
    <property type="match status" value="1"/>
</dbReference>
<dbReference type="Pfam" id="PF05186">
    <property type="entry name" value="Dpy-30"/>
    <property type="match status" value="1"/>
</dbReference>
<organism evidence="7 8">
    <name type="scientific">Cyanidium caldarium</name>
    <name type="common">Red alga</name>
    <dbReference type="NCBI Taxonomy" id="2771"/>
    <lineage>
        <taxon>Eukaryota</taxon>
        <taxon>Rhodophyta</taxon>
        <taxon>Bangiophyceae</taxon>
        <taxon>Cyanidiales</taxon>
        <taxon>Cyanidiaceae</taxon>
        <taxon>Cyanidium</taxon>
    </lineage>
</organism>
<evidence type="ECO:0000256" key="3">
    <source>
        <dbReference type="ARBA" id="ARBA00022777"/>
    </source>
</evidence>
<dbReference type="HAMAP" id="MF_00235">
    <property type="entry name" value="Adenylate_kinase_Adk"/>
    <property type="match status" value="1"/>
</dbReference>
<dbReference type="PROSITE" id="PS51374">
    <property type="entry name" value="NDPK_LIKE"/>
    <property type="match status" value="1"/>
</dbReference>
<evidence type="ECO:0000313" key="7">
    <source>
        <dbReference type="EMBL" id="KAK4537431.1"/>
    </source>
</evidence>
<dbReference type="InterPro" id="IPR036850">
    <property type="entry name" value="NDK-like_dom_sf"/>
</dbReference>
<comment type="similarity">
    <text evidence="4">Belongs to the NDK family.</text>
</comment>
<sequence length="421" mass="46664">MAERWTLGVIKPDAYHRREPMLAYARRQRGMALVEQVTLTLSRETAEALNAAVEDEKVRLGSVDHLVSGPSVLWVLRCVPLPDQVPSVRPSSGSDAIDASRAVPAGEVWRQLCGPEDPDEAREAAPNTLRALFGTDRVRNAVYASASAEEARRDLQLLLGDDAGRAQALIKRAEVSLNDIASGGSSAKEYLSQTVTEPLTNGISLLCRLQPEQPLLWLADYLREAHAAAHRCRLPPRIVFVLGGPGAGKGTQCARLVNEFGLAHISAGDLLRAEVQSQSQQGRMIDEMIRQGVIVPGHITLALLRRALFAVGTDRRAPGVLIDGFPRAIDQAIDFECWVRPADLCLFFECSEAEMERRLLERAKTSGRTDDNPESIHKRFRTFIDTTMPVLKVLERRGRVIRVHAERSPDEVYAEVRRYFL</sequence>
<dbReference type="GO" id="GO:0005524">
    <property type="term" value="F:ATP binding"/>
    <property type="evidence" value="ECO:0007669"/>
    <property type="project" value="InterPro"/>
</dbReference>
<dbReference type="InterPro" id="IPR034907">
    <property type="entry name" value="NDK-like_dom"/>
</dbReference>
<dbReference type="CDD" id="cd22958">
    <property type="entry name" value="DD_DPY30_SDC1-like"/>
    <property type="match status" value="1"/>
</dbReference>
<dbReference type="PROSITE" id="PS00113">
    <property type="entry name" value="ADENYLATE_KINASE"/>
    <property type="match status" value="1"/>
</dbReference>
<dbReference type="SUPFAM" id="SSF54919">
    <property type="entry name" value="Nucleoside diphosphate kinase, NDK"/>
    <property type="match status" value="1"/>
</dbReference>
<dbReference type="Gene3D" id="1.20.890.10">
    <property type="entry name" value="cAMP-dependent protein kinase regulatory subunit, dimerization-anchoring domain"/>
    <property type="match status" value="1"/>
</dbReference>
<reference evidence="7 8" key="1">
    <citation type="submission" date="2022-07" db="EMBL/GenBank/DDBJ databases">
        <title>Genome-wide signatures of adaptation to extreme environments.</title>
        <authorList>
            <person name="Cho C.H."/>
            <person name="Yoon H.S."/>
        </authorList>
    </citation>
    <scope>NUCLEOTIDE SEQUENCE [LARGE SCALE GENOMIC DNA]</scope>
    <source>
        <strain evidence="7 8">DBV 063 E5</strain>
    </source>
</reference>
<dbReference type="InterPro" id="IPR007858">
    <property type="entry name" value="Dpy-30_motif"/>
</dbReference>
<keyword evidence="2" id="KW-0547">Nucleotide-binding</keyword>
<dbReference type="CDD" id="cd01428">
    <property type="entry name" value="ADK"/>
    <property type="match status" value="1"/>
</dbReference>
<feature type="domain" description="Nucleoside diphosphate kinase-like" evidence="6">
    <location>
        <begin position="2"/>
        <end position="166"/>
    </location>
</feature>
<keyword evidence="1 5" id="KW-0808">Transferase</keyword>
<protein>
    <recommendedName>
        <fullName evidence="6">Nucleoside diphosphate kinase-like domain-containing protein</fullName>
    </recommendedName>
</protein>
<gene>
    <name evidence="7" type="ORF">CDCA_CDCA12G3456</name>
</gene>
<comment type="similarity">
    <text evidence="5">Belongs to the adenylate kinase family.</text>
</comment>
<dbReference type="PRINTS" id="PR00094">
    <property type="entry name" value="ADENYLTKNASE"/>
</dbReference>
<dbReference type="InterPro" id="IPR000850">
    <property type="entry name" value="Adenylat/UMP-CMP_kin"/>
</dbReference>
<name>A0AAV9IZF4_CYACA</name>